<evidence type="ECO:0000313" key="1">
    <source>
        <dbReference type="EMBL" id="RHH75643.1"/>
    </source>
</evidence>
<dbReference type="Proteomes" id="UP000283713">
    <property type="component" value="Unassembled WGS sequence"/>
</dbReference>
<accession>A0A414XP43</accession>
<organism evidence="1 2">
    <name type="scientific">Phocaeicola vulgatus</name>
    <name type="common">Bacteroides vulgatus</name>
    <dbReference type="NCBI Taxonomy" id="821"/>
    <lineage>
        <taxon>Bacteria</taxon>
        <taxon>Pseudomonadati</taxon>
        <taxon>Bacteroidota</taxon>
        <taxon>Bacteroidia</taxon>
        <taxon>Bacteroidales</taxon>
        <taxon>Bacteroidaceae</taxon>
        <taxon>Phocaeicola</taxon>
    </lineage>
</organism>
<dbReference type="AlphaFoldDB" id="A0A414XP43"/>
<comment type="caution">
    <text evidence="1">The sequence shown here is derived from an EMBL/GenBank/DDBJ whole genome shotgun (WGS) entry which is preliminary data.</text>
</comment>
<sequence length="77" mass="8883">MIIILVIYPAAIGARRGCEHKDCPNNLFQLFNYLLPFLISYTQLKILCKTNRPVGLFCKDKFFPRIMKGEFVSANDI</sequence>
<dbReference type="EMBL" id="QRKA01000027">
    <property type="protein sequence ID" value="RHH75643.1"/>
    <property type="molecule type" value="Genomic_DNA"/>
</dbReference>
<name>A0A414XP43_PHOVU</name>
<protein>
    <submittedName>
        <fullName evidence="1">Uncharacterized protein</fullName>
    </submittedName>
</protein>
<proteinExistence type="predicted"/>
<gene>
    <name evidence="1" type="ORF">DW193_16150</name>
</gene>
<evidence type="ECO:0000313" key="2">
    <source>
        <dbReference type="Proteomes" id="UP000283713"/>
    </source>
</evidence>
<reference evidence="1 2" key="1">
    <citation type="submission" date="2018-08" db="EMBL/GenBank/DDBJ databases">
        <title>A genome reference for cultivated species of the human gut microbiota.</title>
        <authorList>
            <person name="Zou Y."/>
            <person name="Xue W."/>
            <person name="Luo G."/>
        </authorList>
    </citation>
    <scope>NUCLEOTIDE SEQUENCE [LARGE SCALE GENOMIC DNA]</scope>
    <source>
        <strain evidence="1 2">AM16-6</strain>
    </source>
</reference>